<protein>
    <submittedName>
        <fullName evidence="1">DUF2939 domain-containing protein</fullName>
    </submittedName>
</protein>
<keyword evidence="2" id="KW-1185">Reference proteome</keyword>
<dbReference type="AlphaFoldDB" id="A0A3M9N5C7"/>
<dbReference type="InterPro" id="IPR021330">
    <property type="entry name" value="DUF2939"/>
</dbReference>
<name>A0A3M9N5C7_9BACT</name>
<accession>A0A3M9N5C7</accession>
<evidence type="ECO:0000313" key="2">
    <source>
        <dbReference type="Proteomes" id="UP000271010"/>
    </source>
</evidence>
<reference evidence="1 2" key="1">
    <citation type="submission" date="2018-11" db="EMBL/GenBank/DDBJ databases">
        <title>Rufibacter latericius sp. nov., isolated from water in Baiyang Lake.</title>
        <authorList>
            <person name="Yang Y."/>
        </authorList>
    </citation>
    <scope>NUCLEOTIDE SEQUENCE [LARGE SCALE GENOMIC DNA]</scope>
    <source>
        <strain evidence="1 2">MCC P1</strain>
    </source>
</reference>
<sequence>MKRIMVVLSVLVLVGAVGFWLYKRYAQGPEYSLYQIKQAVDNRDLVALEKYVDVDRTTASFLDQAVKAGMAELPQKEQALAAMALGMAMASKKEQVLQAMRSGIEEYVEKGEAGKNPPAQVSEEEWQQLQSVLPVQKLLQENPLMNSRLEGITYVRRQDSLAVVGLDLRVASQANPVIVEVQMRDQGNYWQVVGLPNAGAVMKQLGLLETFKELQNLKNLPQLKLRF</sequence>
<dbReference type="OrthoDB" id="892694at2"/>
<gene>
    <name evidence="1" type="ORF">EFA69_03515</name>
</gene>
<dbReference type="EMBL" id="RJJE01000002">
    <property type="protein sequence ID" value="RNI32403.1"/>
    <property type="molecule type" value="Genomic_DNA"/>
</dbReference>
<evidence type="ECO:0000313" key="1">
    <source>
        <dbReference type="EMBL" id="RNI32403.1"/>
    </source>
</evidence>
<comment type="caution">
    <text evidence="1">The sequence shown here is derived from an EMBL/GenBank/DDBJ whole genome shotgun (WGS) entry which is preliminary data.</text>
</comment>
<proteinExistence type="predicted"/>
<organism evidence="1 2">
    <name type="scientific">Rufibacter immobilis</name>
    <dbReference type="NCBI Taxonomy" id="1348778"/>
    <lineage>
        <taxon>Bacteria</taxon>
        <taxon>Pseudomonadati</taxon>
        <taxon>Bacteroidota</taxon>
        <taxon>Cytophagia</taxon>
        <taxon>Cytophagales</taxon>
        <taxon>Hymenobacteraceae</taxon>
        <taxon>Rufibacter</taxon>
    </lineage>
</organism>
<dbReference type="RefSeq" id="WP_123131703.1">
    <property type="nucleotide sequence ID" value="NZ_RJJE01000002.1"/>
</dbReference>
<dbReference type="Proteomes" id="UP000271010">
    <property type="component" value="Unassembled WGS sequence"/>
</dbReference>
<dbReference type="Pfam" id="PF11159">
    <property type="entry name" value="DUF2939"/>
    <property type="match status" value="1"/>
</dbReference>